<reference evidence="9 10" key="1">
    <citation type="submission" date="2022-01" db="EMBL/GenBank/DDBJ databases">
        <title>Novel bile acid biosynthetic pathways are enriched in the microbiome of centenarians.</title>
        <authorList>
            <person name="Sato Y."/>
            <person name="Atarashi K."/>
            <person name="Plichta R.D."/>
            <person name="Arai Y."/>
            <person name="Sasajima S."/>
            <person name="Kearney M.S."/>
            <person name="Suda W."/>
            <person name="Takeshita K."/>
            <person name="Sasaki T."/>
            <person name="Okamoto S."/>
            <person name="Skelly N.A."/>
            <person name="Okamura Y."/>
            <person name="Vlamakis H."/>
            <person name="Li Y."/>
            <person name="Tanoue T."/>
            <person name="Takei H."/>
            <person name="Nittono H."/>
            <person name="Narushima S."/>
            <person name="Irie J."/>
            <person name="Itoh H."/>
            <person name="Moriya K."/>
            <person name="Sugiura Y."/>
            <person name="Suematsu M."/>
            <person name="Moritoki N."/>
            <person name="Shibata S."/>
            <person name="Littman R.D."/>
            <person name="Fischbach A.M."/>
            <person name="Uwamino Y."/>
            <person name="Inoue T."/>
            <person name="Honda A."/>
            <person name="Hattori M."/>
            <person name="Murai T."/>
            <person name="Xavier J.R."/>
            <person name="Hirose N."/>
            <person name="Honda K."/>
        </authorList>
    </citation>
    <scope>NUCLEOTIDE SEQUENCE [LARGE SCALE GENOMIC DNA]</scope>
    <source>
        <strain evidence="9 10">CE91-St30</strain>
    </source>
</reference>
<dbReference type="InterPro" id="IPR007159">
    <property type="entry name" value="SpoVT-AbrB_dom"/>
</dbReference>
<dbReference type="InterPro" id="IPR003444">
    <property type="entry name" value="MraZ"/>
</dbReference>
<dbReference type="CDD" id="cd16320">
    <property type="entry name" value="MraZ_N"/>
    <property type="match status" value="1"/>
</dbReference>
<keyword evidence="5 7" id="KW-0238">DNA-binding</keyword>
<dbReference type="InterPro" id="IPR020603">
    <property type="entry name" value="MraZ_dom"/>
</dbReference>
<evidence type="ECO:0000313" key="10">
    <source>
        <dbReference type="Proteomes" id="UP001320544"/>
    </source>
</evidence>
<dbReference type="InterPro" id="IPR037914">
    <property type="entry name" value="SpoVT-AbrB_sf"/>
</dbReference>
<comment type="subunit">
    <text evidence="7">Forms oligomers.</text>
</comment>
<sequence length="143" mass="15937">MTDLVGEFRHKLDAKGRLSLPSDFRKVLPMNLKITLSPKNDSLYVFDSDGFSAWVASLFNKDGGFQPSNSKHVNMRKVLNSRAKNVELDASGRIGISADLRNAAGLGKDVVLVGDTDHFEIWDAKRWDDFCNSVDLSSLFDED</sequence>
<dbReference type="Pfam" id="PF02381">
    <property type="entry name" value="MraZ"/>
    <property type="match status" value="2"/>
</dbReference>
<evidence type="ECO:0000256" key="5">
    <source>
        <dbReference type="ARBA" id="ARBA00023125"/>
    </source>
</evidence>
<comment type="similarity">
    <text evidence="7">Belongs to the MraZ family.</text>
</comment>
<dbReference type="EMBL" id="AP025564">
    <property type="protein sequence ID" value="BDE96749.1"/>
    <property type="molecule type" value="Genomic_DNA"/>
</dbReference>
<proteinExistence type="inferred from homology"/>
<keyword evidence="6 7" id="KW-0804">Transcription</keyword>
<dbReference type="CDD" id="cd16321">
    <property type="entry name" value="MraZ_C"/>
    <property type="match status" value="1"/>
</dbReference>
<evidence type="ECO:0000256" key="3">
    <source>
        <dbReference type="ARBA" id="ARBA00022737"/>
    </source>
</evidence>
<comment type="subcellular location">
    <subcellularLocation>
        <location evidence="7">Cytoplasm</location>
        <location evidence="7">Nucleoid</location>
    </subcellularLocation>
</comment>
<dbReference type="RefSeq" id="WP_102377777.1">
    <property type="nucleotide sequence ID" value="NZ_AP025564.1"/>
</dbReference>
<organism evidence="9 10">
    <name type="scientific">Raoultibacter timonensis</name>
    <dbReference type="NCBI Taxonomy" id="1907662"/>
    <lineage>
        <taxon>Bacteria</taxon>
        <taxon>Bacillati</taxon>
        <taxon>Actinomycetota</taxon>
        <taxon>Coriobacteriia</taxon>
        <taxon>Eggerthellales</taxon>
        <taxon>Eggerthellaceae</taxon>
        <taxon>Raoultibacter</taxon>
    </lineage>
</organism>
<dbReference type="HAMAP" id="MF_01008">
    <property type="entry name" value="MraZ"/>
    <property type="match status" value="1"/>
</dbReference>
<accession>A0ABM7WK58</accession>
<keyword evidence="3" id="KW-0677">Repeat</keyword>
<gene>
    <name evidence="7 9" type="primary">mraZ</name>
    <name evidence="9" type="ORF">CE91St30_20820</name>
</gene>
<keyword evidence="2 7" id="KW-0963">Cytoplasm</keyword>
<dbReference type="SUPFAM" id="SSF89447">
    <property type="entry name" value="AbrB/MazE/MraZ-like"/>
    <property type="match status" value="1"/>
</dbReference>
<name>A0ABM7WK58_9ACTN</name>
<dbReference type="PROSITE" id="PS51740">
    <property type="entry name" value="SPOVT_ABRB"/>
    <property type="match status" value="1"/>
</dbReference>
<dbReference type="Gene3D" id="3.40.1550.20">
    <property type="entry name" value="Transcriptional regulator MraZ domain"/>
    <property type="match status" value="1"/>
</dbReference>
<dbReference type="Proteomes" id="UP001320544">
    <property type="component" value="Chromosome"/>
</dbReference>
<evidence type="ECO:0000259" key="8">
    <source>
        <dbReference type="PROSITE" id="PS51740"/>
    </source>
</evidence>
<dbReference type="PANTHER" id="PTHR34701:SF1">
    <property type="entry name" value="TRANSCRIPTIONAL REGULATOR MRAZ"/>
    <property type="match status" value="1"/>
</dbReference>
<dbReference type="PANTHER" id="PTHR34701">
    <property type="entry name" value="TRANSCRIPTIONAL REGULATOR MRAZ"/>
    <property type="match status" value="1"/>
</dbReference>
<dbReference type="InterPro" id="IPR038619">
    <property type="entry name" value="MraZ_sf"/>
</dbReference>
<feature type="domain" description="SpoVT-AbrB" evidence="8">
    <location>
        <begin position="83"/>
        <end position="126"/>
    </location>
</feature>
<keyword evidence="4 7" id="KW-0805">Transcription regulation</keyword>
<evidence type="ECO:0000313" key="9">
    <source>
        <dbReference type="EMBL" id="BDE96749.1"/>
    </source>
</evidence>
<evidence type="ECO:0000256" key="1">
    <source>
        <dbReference type="ARBA" id="ARBA00013860"/>
    </source>
</evidence>
<protein>
    <recommendedName>
        <fullName evidence="1 7">Transcriptional regulator MraZ</fullName>
    </recommendedName>
</protein>
<evidence type="ECO:0000256" key="6">
    <source>
        <dbReference type="ARBA" id="ARBA00023163"/>
    </source>
</evidence>
<evidence type="ECO:0000256" key="4">
    <source>
        <dbReference type="ARBA" id="ARBA00023015"/>
    </source>
</evidence>
<evidence type="ECO:0000256" key="2">
    <source>
        <dbReference type="ARBA" id="ARBA00022490"/>
    </source>
</evidence>
<dbReference type="InterPro" id="IPR035642">
    <property type="entry name" value="MraZ_N"/>
</dbReference>
<keyword evidence="10" id="KW-1185">Reference proteome</keyword>
<dbReference type="InterPro" id="IPR035644">
    <property type="entry name" value="MraZ_C"/>
</dbReference>
<evidence type="ECO:0000256" key="7">
    <source>
        <dbReference type="HAMAP-Rule" id="MF_01008"/>
    </source>
</evidence>